<dbReference type="GO" id="GO:0042732">
    <property type="term" value="P:D-xylose metabolic process"/>
    <property type="evidence" value="ECO:0007669"/>
    <property type="project" value="UniProtKB-UniRule"/>
</dbReference>
<keyword evidence="5 9" id="KW-0479">Metal-binding</keyword>
<keyword evidence="15" id="KW-1185">Reference proteome</keyword>
<feature type="binding site" evidence="9">
    <location>
        <position position="231"/>
    </location>
    <ligand>
        <name>Mg(2+)</name>
        <dbReference type="ChEBI" id="CHEBI:18420"/>
        <label>2</label>
    </ligand>
</feature>
<evidence type="ECO:0000256" key="6">
    <source>
        <dbReference type="ARBA" id="ARBA00023211"/>
    </source>
</evidence>
<dbReference type="GO" id="GO:0019301">
    <property type="term" value="P:rhamnose catabolic process"/>
    <property type="evidence" value="ECO:0007669"/>
    <property type="project" value="TreeGrafter"/>
</dbReference>
<dbReference type="STRING" id="1682113.A7U43_05455"/>
<dbReference type="InterPro" id="IPR013022">
    <property type="entry name" value="Xyl_isomerase-like_TIM-brl"/>
</dbReference>
<evidence type="ECO:0000256" key="5">
    <source>
        <dbReference type="ARBA" id="ARBA00022723"/>
    </source>
</evidence>
<evidence type="ECO:0000256" key="3">
    <source>
        <dbReference type="ARBA" id="ARBA00022490"/>
    </source>
</evidence>
<feature type="domain" description="Xylose isomerase-like TIM barrel" evidence="13">
    <location>
        <begin position="52"/>
        <end position="290"/>
    </location>
</feature>
<feature type="active site" evidence="9">
    <location>
        <position position="65"/>
    </location>
</feature>
<evidence type="ECO:0000256" key="10">
    <source>
        <dbReference type="NCBIfam" id="TIGR02631"/>
    </source>
</evidence>
<evidence type="ECO:0000313" key="14">
    <source>
        <dbReference type="EMBL" id="ANE82661.1"/>
    </source>
</evidence>
<dbReference type="Gene3D" id="3.20.20.150">
    <property type="entry name" value="Divalent-metal-dependent TIM barrel enzymes"/>
    <property type="match status" value="1"/>
</dbReference>
<keyword evidence="8 9" id="KW-0119">Carbohydrate metabolism</keyword>
<evidence type="ECO:0000256" key="8">
    <source>
        <dbReference type="ARBA" id="ARBA00023277"/>
    </source>
</evidence>
<evidence type="ECO:0000256" key="7">
    <source>
        <dbReference type="ARBA" id="ARBA00023235"/>
    </source>
</evidence>
<name>A0A172UUA0_9MYCO</name>
<sequence>MTVLEAGVPTSEGLMPSPSDKFSFGLWTVGWPGVDPFGVATRPALDVVEAVERLAALGAYGLTLHDDDLFAFGSSDAERRRMIDRLTAALSACGLVVPMVTTNLFTQPVFKDGGFTSNDRGVRRFALRKVLRNIDLATELGAHTFVMWGGREGSEYDCAKDVQAALARYREALDMLCQYVIDQGSELRFAIEPKPNEPRGDILLPTVGHALAFIETLAHPEMVGVNPETGHEQMAGLNFVHGIAQALYSGKLFHIDLNGQRGIKFDQDLVFGHGDLANAFALVDLLEHGGPGGGPAYDGPRHFDYKPSRTEDADGVWASAAANMRMYLLLRQRAAAFRADPAVQAAMAAAKVSELREPTLAAGETYADLLADPSAYEQFDTGAYFGGKGCGFVALNQLAIEHLMGAR</sequence>
<keyword evidence="7 9" id="KW-0413">Isomerase</keyword>
<dbReference type="RefSeq" id="WP_068001972.1">
    <property type="nucleotide sequence ID" value="NZ_CP015596.1"/>
</dbReference>
<dbReference type="InterPro" id="IPR013453">
    <property type="entry name" value="XylA_actinobac"/>
</dbReference>
<keyword evidence="6" id="KW-0464">Manganese</keyword>
<comment type="caution">
    <text evidence="9">Lacks conserved residue(s) required for the propagation of feature annotation.</text>
</comment>
<comment type="subcellular location">
    <subcellularLocation>
        <location evidence="1 9 12">Cytoplasm</location>
    </subcellularLocation>
</comment>
<dbReference type="PROSITE" id="PS51415">
    <property type="entry name" value="XYLOSE_ISOMERASE"/>
    <property type="match status" value="1"/>
</dbReference>
<organism evidence="14 15">
    <name type="scientific">Mycobacterium adipatum</name>
    <dbReference type="NCBI Taxonomy" id="1682113"/>
    <lineage>
        <taxon>Bacteria</taxon>
        <taxon>Bacillati</taxon>
        <taxon>Actinomycetota</taxon>
        <taxon>Actinomycetes</taxon>
        <taxon>Mycobacteriales</taxon>
        <taxon>Mycobacteriaceae</taxon>
        <taxon>Mycobacterium</taxon>
    </lineage>
</organism>
<comment type="similarity">
    <text evidence="9 11">Belongs to the xylose isomerase family.</text>
</comment>
<reference evidence="14 15" key="1">
    <citation type="submission" date="2016-05" db="EMBL/GenBank/DDBJ databases">
        <title>Complete genome sequence of a phthalic acid esters degrading Mycobacterium sp. YC-RL4.</title>
        <authorList>
            <person name="Ren L."/>
            <person name="Fan S."/>
            <person name="Ruth N."/>
            <person name="Jia Y."/>
            <person name="Wang J."/>
            <person name="Qiao C."/>
        </authorList>
    </citation>
    <scope>NUCLEOTIDE SEQUENCE [LARGE SCALE GENOMIC DNA]</scope>
    <source>
        <strain evidence="14 15">YC-RL4</strain>
    </source>
</reference>
<proteinExistence type="inferred from homology"/>
<dbReference type="InterPro" id="IPR050337">
    <property type="entry name" value="L-rhamnose_isomerase"/>
</dbReference>
<dbReference type="InterPro" id="IPR001998">
    <property type="entry name" value="Xylose_isomerase"/>
</dbReference>
<dbReference type="PRINTS" id="PR00688">
    <property type="entry name" value="XYLOSISMRASE"/>
</dbReference>
<keyword evidence="4 9" id="KW-0859">Xylose metabolism</keyword>
<evidence type="ECO:0000256" key="2">
    <source>
        <dbReference type="ARBA" id="ARBA00018232"/>
    </source>
</evidence>
<keyword evidence="3 9" id="KW-0963">Cytoplasm</keyword>
<comment type="cofactor">
    <cofactor evidence="9">
        <name>Mg(2+)</name>
        <dbReference type="ChEBI" id="CHEBI:18420"/>
    </cofactor>
    <text evidence="9">Binds 2 magnesium ions per subunit.</text>
</comment>
<feature type="binding site" evidence="9">
    <location>
        <position position="304"/>
    </location>
    <ligand>
        <name>Mg(2+)</name>
        <dbReference type="ChEBI" id="CHEBI:18420"/>
        <label>1</label>
    </ligand>
</feature>
<dbReference type="SUPFAM" id="SSF51658">
    <property type="entry name" value="Xylose isomerase-like"/>
    <property type="match status" value="1"/>
</dbReference>
<evidence type="ECO:0000259" key="13">
    <source>
        <dbReference type="Pfam" id="PF01261"/>
    </source>
</evidence>
<gene>
    <name evidence="9" type="primary">xylA</name>
    <name evidence="14" type="ORF">A7U43_05455</name>
</gene>
<dbReference type="InterPro" id="IPR036237">
    <property type="entry name" value="Xyl_isomerase-like_sf"/>
</dbReference>
<dbReference type="PANTHER" id="PTHR30268:SF0">
    <property type="entry name" value="L-RHAMNOSE ISOMERASE"/>
    <property type="match status" value="1"/>
</dbReference>
<dbReference type="OrthoDB" id="9763981at2"/>
<dbReference type="Pfam" id="PF01261">
    <property type="entry name" value="AP_endonuc_2"/>
    <property type="match status" value="1"/>
</dbReference>
<evidence type="ECO:0000256" key="4">
    <source>
        <dbReference type="ARBA" id="ARBA00022629"/>
    </source>
</evidence>
<protein>
    <recommendedName>
        <fullName evidence="2 9">Xylose isomerase</fullName>
        <ecNumber evidence="9 10">5.3.1.5</ecNumber>
    </recommendedName>
</protein>
<keyword evidence="9" id="KW-0460">Magnesium</keyword>
<evidence type="ECO:0000313" key="15">
    <source>
        <dbReference type="Proteomes" id="UP000077143"/>
    </source>
</evidence>
<dbReference type="NCBIfam" id="TIGR02631">
    <property type="entry name" value="xylA_Arthro"/>
    <property type="match status" value="1"/>
</dbReference>
<dbReference type="GO" id="GO:0019324">
    <property type="term" value="P:L-lyxose metabolic process"/>
    <property type="evidence" value="ECO:0007669"/>
    <property type="project" value="TreeGrafter"/>
</dbReference>
<comment type="subunit">
    <text evidence="9 12">Homotetramer.</text>
</comment>
<feature type="active site" evidence="9">
    <location>
        <position position="68"/>
    </location>
</feature>
<evidence type="ECO:0000256" key="9">
    <source>
        <dbReference type="HAMAP-Rule" id="MF_00455"/>
    </source>
</evidence>
<dbReference type="Proteomes" id="UP000077143">
    <property type="component" value="Chromosome"/>
</dbReference>
<feature type="binding site" evidence="9">
    <location>
        <position position="228"/>
    </location>
    <ligand>
        <name>Mg(2+)</name>
        <dbReference type="ChEBI" id="CHEBI:18420"/>
        <label>1</label>
    </ligand>
</feature>
<dbReference type="PANTHER" id="PTHR30268">
    <property type="entry name" value="L-RHAMNOSE ISOMERASE"/>
    <property type="match status" value="1"/>
</dbReference>
<evidence type="ECO:0000256" key="11">
    <source>
        <dbReference type="RuleBase" id="RU000609"/>
    </source>
</evidence>
<dbReference type="AlphaFoldDB" id="A0A172UUA0"/>
<dbReference type="GO" id="GO:0005737">
    <property type="term" value="C:cytoplasm"/>
    <property type="evidence" value="ECO:0007669"/>
    <property type="project" value="UniProtKB-SubCell"/>
</dbReference>
<dbReference type="HAMAP" id="MF_00455">
    <property type="entry name" value="Xylose_isom_A"/>
    <property type="match status" value="1"/>
</dbReference>
<dbReference type="EMBL" id="CP015596">
    <property type="protein sequence ID" value="ANE82661.1"/>
    <property type="molecule type" value="Genomic_DNA"/>
</dbReference>
<evidence type="ECO:0000256" key="1">
    <source>
        <dbReference type="ARBA" id="ARBA00004496"/>
    </source>
</evidence>
<comment type="catalytic activity">
    <reaction evidence="9 11">
        <text>alpha-D-xylose = alpha-D-xylulofuranose</text>
        <dbReference type="Rhea" id="RHEA:22816"/>
        <dbReference type="ChEBI" id="CHEBI:28518"/>
        <dbReference type="ChEBI" id="CHEBI:188998"/>
        <dbReference type="EC" id="5.3.1.5"/>
    </reaction>
</comment>
<dbReference type="EC" id="5.3.1.5" evidence="9 10"/>
<dbReference type="GO" id="GO:0009045">
    <property type="term" value="F:xylose isomerase activity"/>
    <property type="evidence" value="ECO:0007669"/>
    <property type="project" value="UniProtKB-UniRule"/>
</dbReference>
<dbReference type="KEGG" id="madi:A7U43_05455"/>
<dbReference type="GO" id="GO:0000287">
    <property type="term" value="F:magnesium ion binding"/>
    <property type="evidence" value="ECO:0007669"/>
    <property type="project" value="UniProtKB-UniRule"/>
</dbReference>
<dbReference type="GO" id="GO:0008740">
    <property type="term" value="F:L-rhamnose isomerase activity"/>
    <property type="evidence" value="ECO:0007669"/>
    <property type="project" value="TreeGrafter"/>
</dbReference>
<feature type="binding site" evidence="9">
    <location>
        <position position="228"/>
    </location>
    <ligand>
        <name>Mg(2+)</name>
        <dbReference type="ChEBI" id="CHEBI:18420"/>
        <label>2</label>
    </ligand>
</feature>
<accession>A0A172UUA0</accession>
<feature type="binding site" evidence="9">
    <location>
        <position position="192"/>
    </location>
    <ligand>
        <name>Mg(2+)</name>
        <dbReference type="ChEBI" id="CHEBI:18420"/>
        <label>1</label>
    </ligand>
</feature>
<feature type="binding site" evidence="9">
    <location>
        <position position="256"/>
    </location>
    <ligand>
        <name>Mg(2+)</name>
        <dbReference type="ChEBI" id="CHEBI:18420"/>
        <label>1</label>
    </ligand>
</feature>
<evidence type="ECO:0000256" key="12">
    <source>
        <dbReference type="RuleBase" id="RU000610"/>
    </source>
</evidence>